<comment type="subunit">
    <text evidence="4 11">Homodimer.</text>
</comment>
<keyword evidence="7 11" id="KW-0808">Transferase</keyword>
<evidence type="ECO:0000256" key="7">
    <source>
        <dbReference type="ARBA" id="ARBA00022679"/>
    </source>
</evidence>
<dbReference type="Gene3D" id="3.90.1150.10">
    <property type="entry name" value="Aspartate Aminotransferase, domain 1"/>
    <property type="match status" value="1"/>
</dbReference>
<dbReference type="NCBIfam" id="TIGR01141">
    <property type="entry name" value="hisC"/>
    <property type="match status" value="1"/>
</dbReference>
<comment type="similarity">
    <text evidence="3 11">Belongs to the class-II pyridoxal-phosphate-dependent aminotransferase family. Histidinol-phosphate aminotransferase subfamily.</text>
</comment>
<dbReference type="HAMAP" id="MF_01023">
    <property type="entry name" value="HisC_aminotrans_2"/>
    <property type="match status" value="1"/>
</dbReference>
<comment type="caution">
    <text evidence="13">The sequence shown here is derived from an EMBL/GenBank/DDBJ whole genome shotgun (WGS) entry which is preliminary data.</text>
</comment>
<dbReference type="RefSeq" id="WP_203167731.1">
    <property type="nucleotide sequence ID" value="NZ_JAEVLS010000002.1"/>
</dbReference>
<dbReference type="InterPro" id="IPR005861">
    <property type="entry name" value="HisP_aminotrans"/>
</dbReference>
<dbReference type="InterPro" id="IPR001917">
    <property type="entry name" value="Aminotrans_II_pyridoxalP_BS"/>
</dbReference>
<name>A0ABS1WXP0_9GAMM</name>
<evidence type="ECO:0000256" key="2">
    <source>
        <dbReference type="ARBA" id="ARBA00005011"/>
    </source>
</evidence>
<comment type="cofactor">
    <cofactor evidence="1 11">
        <name>pyridoxal 5'-phosphate</name>
        <dbReference type="ChEBI" id="CHEBI:597326"/>
    </cofactor>
</comment>
<dbReference type="CDD" id="cd00609">
    <property type="entry name" value="AAT_like"/>
    <property type="match status" value="1"/>
</dbReference>
<dbReference type="InterPro" id="IPR015421">
    <property type="entry name" value="PyrdxlP-dep_Trfase_major"/>
</dbReference>
<dbReference type="PANTHER" id="PTHR42885:SF2">
    <property type="entry name" value="HISTIDINOL-PHOSPHATE AMINOTRANSFERASE"/>
    <property type="match status" value="1"/>
</dbReference>
<reference evidence="13 14" key="1">
    <citation type="journal article" date="2021" name="Int. J. Syst. Evol. Microbiol.">
        <title>Steroidobacter gossypii sp. nov., isolated from soil of cotton cropping field.</title>
        <authorList>
            <person name="Huang R."/>
            <person name="Yang S."/>
            <person name="Zhen C."/>
            <person name="Liu W."/>
        </authorList>
    </citation>
    <scope>NUCLEOTIDE SEQUENCE [LARGE SCALE GENOMIC DNA]</scope>
    <source>
        <strain evidence="13 14">S1-65</strain>
    </source>
</reference>
<evidence type="ECO:0000256" key="6">
    <source>
        <dbReference type="ARBA" id="ARBA00022605"/>
    </source>
</evidence>
<dbReference type="SUPFAM" id="SSF53383">
    <property type="entry name" value="PLP-dependent transferases"/>
    <property type="match status" value="1"/>
</dbReference>
<dbReference type="Gene3D" id="3.40.640.10">
    <property type="entry name" value="Type I PLP-dependent aspartate aminotransferase-like (Major domain)"/>
    <property type="match status" value="1"/>
</dbReference>
<evidence type="ECO:0000256" key="3">
    <source>
        <dbReference type="ARBA" id="ARBA00007970"/>
    </source>
</evidence>
<evidence type="ECO:0000313" key="13">
    <source>
        <dbReference type="EMBL" id="MBM0105702.1"/>
    </source>
</evidence>
<dbReference type="Pfam" id="PF00155">
    <property type="entry name" value="Aminotran_1_2"/>
    <property type="match status" value="1"/>
</dbReference>
<evidence type="ECO:0000256" key="8">
    <source>
        <dbReference type="ARBA" id="ARBA00022898"/>
    </source>
</evidence>
<accession>A0ABS1WXP0</accession>
<feature type="domain" description="Aminotransferase class I/classII large" evidence="12">
    <location>
        <begin position="43"/>
        <end position="348"/>
    </location>
</feature>
<evidence type="ECO:0000256" key="4">
    <source>
        <dbReference type="ARBA" id="ARBA00011738"/>
    </source>
</evidence>
<feature type="modified residue" description="N6-(pyridoxal phosphate)lysine" evidence="11">
    <location>
        <position position="213"/>
    </location>
</feature>
<sequence>MNPILKLARPDILSLQPYQHAAWEPTLERMHANEMPWRADGDRSGAGLNRYPEPQPDALIEHLAKLYGVAAKNVIAGRGSDEGIDLLVRAFCRAGVDDVLICPPTFGMYKVSARIQGAGVIEVPLIKERGFALDTESVLAAWRETVKLVFVCTPNNPTGNLLDRASVERLCKELSDKALVVVDEAYIEFAGVPSMAAQLERFPNLVILRTLSKAYALAGARCGALIAHEDIVSLLARVITPYALPTHTIDAVLEFTNDAHVAESKQRIDLILCERARLIERLAPLPLIKKVWSSDANFILVDCNDADAVLRAALAAGLIIRDPRSQLGLGDSLRISIGTPEQNDRLVRGVARASGVAA</sequence>
<protein>
    <recommendedName>
        <fullName evidence="11">Histidinol-phosphate aminotransferase</fullName>
        <ecNumber evidence="11">2.6.1.9</ecNumber>
    </recommendedName>
    <alternativeName>
        <fullName evidence="11">Imidazole acetol-phosphate transaminase</fullName>
    </alternativeName>
</protein>
<dbReference type="EC" id="2.6.1.9" evidence="11"/>
<dbReference type="InterPro" id="IPR015424">
    <property type="entry name" value="PyrdxlP-dep_Trfase"/>
</dbReference>
<evidence type="ECO:0000259" key="12">
    <source>
        <dbReference type="Pfam" id="PF00155"/>
    </source>
</evidence>
<evidence type="ECO:0000256" key="5">
    <source>
        <dbReference type="ARBA" id="ARBA00022576"/>
    </source>
</evidence>
<dbReference type="GO" id="GO:0004400">
    <property type="term" value="F:histidinol-phosphate transaminase activity"/>
    <property type="evidence" value="ECO:0007669"/>
    <property type="project" value="UniProtKB-EC"/>
</dbReference>
<comment type="pathway">
    <text evidence="2 11">Amino-acid biosynthesis; L-histidine biosynthesis; L-histidine from 5-phospho-alpha-D-ribose 1-diphosphate: step 7/9.</text>
</comment>
<gene>
    <name evidence="11 13" type="primary">hisC</name>
    <name evidence="13" type="ORF">JM946_13135</name>
</gene>
<proteinExistence type="inferred from homology"/>
<keyword evidence="9 11" id="KW-0368">Histidine biosynthesis</keyword>
<dbReference type="PROSITE" id="PS00599">
    <property type="entry name" value="AA_TRANSFER_CLASS_2"/>
    <property type="match status" value="1"/>
</dbReference>
<dbReference type="InterPro" id="IPR015422">
    <property type="entry name" value="PyrdxlP-dep_Trfase_small"/>
</dbReference>
<dbReference type="EMBL" id="JAEVLS010000002">
    <property type="protein sequence ID" value="MBM0105702.1"/>
    <property type="molecule type" value="Genomic_DNA"/>
</dbReference>
<evidence type="ECO:0000313" key="14">
    <source>
        <dbReference type="Proteomes" id="UP000661077"/>
    </source>
</evidence>
<dbReference type="PANTHER" id="PTHR42885">
    <property type="entry name" value="HISTIDINOL-PHOSPHATE AMINOTRANSFERASE-RELATED"/>
    <property type="match status" value="1"/>
</dbReference>
<evidence type="ECO:0000256" key="10">
    <source>
        <dbReference type="ARBA" id="ARBA00047481"/>
    </source>
</evidence>
<keyword evidence="6 11" id="KW-0028">Amino-acid biosynthesis</keyword>
<keyword evidence="5 11" id="KW-0032">Aminotransferase</keyword>
<dbReference type="InterPro" id="IPR004839">
    <property type="entry name" value="Aminotransferase_I/II_large"/>
</dbReference>
<organism evidence="13 14">
    <name type="scientific">Steroidobacter gossypii</name>
    <dbReference type="NCBI Taxonomy" id="2805490"/>
    <lineage>
        <taxon>Bacteria</taxon>
        <taxon>Pseudomonadati</taxon>
        <taxon>Pseudomonadota</taxon>
        <taxon>Gammaproteobacteria</taxon>
        <taxon>Steroidobacterales</taxon>
        <taxon>Steroidobacteraceae</taxon>
        <taxon>Steroidobacter</taxon>
    </lineage>
</organism>
<evidence type="ECO:0000256" key="11">
    <source>
        <dbReference type="HAMAP-Rule" id="MF_01023"/>
    </source>
</evidence>
<dbReference type="Proteomes" id="UP000661077">
    <property type="component" value="Unassembled WGS sequence"/>
</dbReference>
<keyword evidence="8 11" id="KW-0663">Pyridoxal phosphate</keyword>
<evidence type="ECO:0000256" key="9">
    <source>
        <dbReference type="ARBA" id="ARBA00023102"/>
    </source>
</evidence>
<keyword evidence="14" id="KW-1185">Reference proteome</keyword>
<comment type="catalytic activity">
    <reaction evidence="10 11">
        <text>L-histidinol phosphate + 2-oxoglutarate = 3-(imidazol-4-yl)-2-oxopropyl phosphate + L-glutamate</text>
        <dbReference type="Rhea" id="RHEA:23744"/>
        <dbReference type="ChEBI" id="CHEBI:16810"/>
        <dbReference type="ChEBI" id="CHEBI:29985"/>
        <dbReference type="ChEBI" id="CHEBI:57766"/>
        <dbReference type="ChEBI" id="CHEBI:57980"/>
        <dbReference type="EC" id="2.6.1.9"/>
    </reaction>
</comment>
<evidence type="ECO:0000256" key="1">
    <source>
        <dbReference type="ARBA" id="ARBA00001933"/>
    </source>
</evidence>